<dbReference type="InterPro" id="IPR013325">
    <property type="entry name" value="RNA_pol_sigma_r2"/>
</dbReference>
<evidence type="ECO:0000256" key="3">
    <source>
        <dbReference type="ARBA" id="ARBA00023125"/>
    </source>
</evidence>
<protein>
    <recommendedName>
        <fullName evidence="6">RNA polymerase sigma-70 region 2 domain-containing protein</fullName>
    </recommendedName>
</protein>
<evidence type="ECO:0000259" key="6">
    <source>
        <dbReference type="Pfam" id="PF04542"/>
    </source>
</evidence>
<feature type="region of interest" description="Disordered" evidence="5">
    <location>
        <begin position="163"/>
        <end position="182"/>
    </location>
</feature>
<dbReference type="Pfam" id="PF04542">
    <property type="entry name" value="Sigma70_r2"/>
    <property type="match status" value="1"/>
</dbReference>
<evidence type="ECO:0000256" key="5">
    <source>
        <dbReference type="SAM" id="MobiDB-lite"/>
    </source>
</evidence>
<evidence type="ECO:0000256" key="4">
    <source>
        <dbReference type="ARBA" id="ARBA00023163"/>
    </source>
</evidence>
<dbReference type="EMBL" id="BJNQ01000001">
    <property type="protein sequence ID" value="GEC73928.1"/>
    <property type="molecule type" value="Genomic_DNA"/>
</dbReference>
<feature type="domain" description="RNA polymerase sigma-70 region 2" evidence="6">
    <location>
        <begin position="21"/>
        <end position="84"/>
    </location>
</feature>
<keyword evidence="1" id="KW-0805">Transcription regulation</keyword>
<keyword evidence="4" id="KW-0804">Transcription</keyword>
<evidence type="ECO:0000256" key="2">
    <source>
        <dbReference type="ARBA" id="ARBA00023082"/>
    </source>
</evidence>
<gene>
    <name evidence="7" type="ORF">MLI01_00730</name>
</gene>
<dbReference type="SUPFAM" id="SSF88946">
    <property type="entry name" value="Sigma2 domain of RNA polymerase sigma factors"/>
    <property type="match status" value="1"/>
</dbReference>
<sequence>MSPDNEVIERSIREPAVFESLYSRHATSVYRYAAQRLGDHAAEDVMAETFLVAFERRSAYDVTVQNARPWLLGIATRLMRKHVRLEATAWKGVSADLAAQIVPDFIEQAGARIDAQRLARRLKKALRRLSKADRDTLLLYAWDGADRHAQQCQSARVVVRARAADADEGRSPQHHGDQRGGEHECALLLRRSGIGADPGVAGCGC</sequence>
<dbReference type="GO" id="GO:0016987">
    <property type="term" value="F:sigma factor activity"/>
    <property type="evidence" value="ECO:0007669"/>
    <property type="project" value="UniProtKB-KW"/>
</dbReference>
<dbReference type="Proteomes" id="UP000317410">
    <property type="component" value="Unassembled WGS sequence"/>
</dbReference>
<evidence type="ECO:0000256" key="1">
    <source>
        <dbReference type="ARBA" id="ARBA00023015"/>
    </source>
</evidence>
<dbReference type="PANTHER" id="PTHR43133:SF8">
    <property type="entry name" value="RNA POLYMERASE SIGMA FACTOR HI_1459-RELATED"/>
    <property type="match status" value="1"/>
</dbReference>
<name>A0A4Y4B0F2_MICMQ</name>
<dbReference type="GO" id="GO:0006352">
    <property type="term" value="P:DNA-templated transcription initiation"/>
    <property type="evidence" value="ECO:0007669"/>
    <property type="project" value="InterPro"/>
</dbReference>
<evidence type="ECO:0000313" key="8">
    <source>
        <dbReference type="Proteomes" id="UP000317410"/>
    </source>
</evidence>
<reference evidence="7 8" key="1">
    <citation type="submission" date="2019-06" db="EMBL/GenBank/DDBJ databases">
        <title>Whole genome shotgun sequence of Microbacterium liquefaciens NBRC 15037.</title>
        <authorList>
            <person name="Hosoyama A."/>
            <person name="Uohara A."/>
            <person name="Ohji S."/>
            <person name="Ichikawa N."/>
        </authorList>
    </citation>
    <scope>NUCLEOTIDE SEQUENCE [LARGE SCALE GENOMIC DNA]</scope>
    <source>
        <strain evidence="7 8">NBRC 15037</strain>
    </source>
</reference>
<dbReference type="InterPro" id="IPR039425">
    <property type="entry name" value="RNA_pol_sigma-70-like"/>
</dbReference>
<dbReference type="InterPro" id="IPR007627">
    <property type="entry name" value="RNA_pol_sigma70_r2"/>
</dbReference>
<proteinExistence type="predicted"/>
<comment type="caution">
    <text evidence="7">The sequence shown here is derived from an EMBL/GenBank/DDBJ whole genome shotgun (WGS) entry which is preliminary data.</text>
</comment>
<evidence type="ECO:0000313" key="7">
    <source>
        <dbReference type="EMBL" id="GEC73928.1"/>
    </source>
</evidence>
<organism evidence="7 8">
    <name type="scientific">Microbacterium maritypicum</name>
    <name type="common">Microbacterium liquefaciens</name>
    <dbReference type="NCBI Taxonomy" id="33918"/>
    <lineage>
        <taxon>Bacteria</taxon>
        <taxon>Bacillati</taxon>
        <taxon>Actinomycetota</taxon>
        <taxon>Actinomycetes</taxon>
        <taxon>Micrococcales</taxon>
        <taxon>Microbacteriaceae</taxon>
        <taxon>Microbacterium</taxon>
    </lineage>
</organism>
<dbReference type="GO" id="GO:0003677">
    <property type="term" value="F:DNA binding"/>
    <property type="evidence" value="ECO:0007669"/>
    <property type="project" value="UniProtKB-KW"/>
</dbReference>
<dbReference type="PANTHER" id="PTHR43133">
    <property type="entry name" value="RNA POLYMERASE ECF-TYPE SIGMA FACTO"/>
    <property type="match status" value="1"/>
</dbReference>
<keyword evidence="2" id="KW-0731">Sigma factor</keyword>
<keyword evidence="3" id="KW-0238">DNA-binding</keyword>
<dbReference type="AlphaFoldDB" id="A0A4Y4B0F2"/>
<dbReference type="Gene3D" id="1.10.1740.10">
    <property type="match status" value="1"/>
</dbReference>
<accession>A0A4Y4B0F2</accession>